<dbReference type="PROSITE" id="PS50222">
    <property type="entry name" value="EF_HAND_2"/>
    <property type="match status" value="1"/>
</dbReference>
<gene>
    <name evidence="9" type="ORF">HK103_000327</name>
    <name evidence="10" type="ORF">HK103_005290</name>
</gene>
<keyword evidence="2 7" id="KW-0812">Transmembrane</keyword>
<keyword evidence="11" id="KW-1185">Reference proteome</keyword>
<keyword evidence="5 7" id="KW-0472">Membrane</keyword>
<evidence type="ECO:0000259" key="8">
    <source>
        <dbReference type="PROSITE" id="PS50222"/>
    </source>
</evidence>
<evidence type="ECO:0000256" key="3">
    <source>
        <dbReference type="ARBA" id="ARBA00022837"/>
    </source>
</evidence>
<dbReference type="Gene3D" id="2.30.30.60">
    <property type="match status" value="1"/>
</dbReference>
<feature type="compositionally biased region" description="Polar residues" evidence="6">
    <location>
        <begin position="340"/>
        <end position="355"/>
    </location>
</feature>
<dbReference type="GO" id="GO:0005509">
    <property type="term" value="F:calcium ion binding"/>
    <property type="evidence" value="ECO:0007669"/>
    <property type="project" value="InterPro"/>
</dbReference>
<proteinExistence type="predicted"/>
<dbReference type="Proteomes" id="UP001210925">
    <property type="component" value="Unassembled WGS sequence"/>
</dbReference>
<dbReference type="Pfam" id="PF00924">
    <property type="entry name" value="MS_channel_2nd"/>
    <property type="match status" value="1"/>
</dbReference>
<evidence type="ECO:0000256" key="5">
    <source>
        <dbReference type="ARBA" id="ARBA00023136"/>
    </source>
</evidence>
<keyword evidence="3" id="KW-0106">Calcium</keyword>
<dbReference type="InterPro" id="IPR006685">
    <property type="entry name" value="MscS_channel_2nd"/>
</dbReference>
<sequence length="703" mass="80178">MGDSNTIRQRNGTLSEANLVHTSSRSIPPVTYVLSEPQQSQQNTQPRESLSDIEEEVTERDGFITRIFKLRGFVSFIFLLVFGTAILISPTVNIVRTDPNAWIDFQQNTTALTSQTPNQIVVVWSVFLSVSWIIFLGTWFTLLSLPVFTIEVIERFYGTCSEQTRQTLAYIPELQVWLSLMIWAIGSVLAFRIIFLQLVQVNPWENIFSFFLCGMIFTIVLFFQRLFVQKIAFDFHKVAYEERMSQSRKAIDIIEHLRGALVGNTNLFGDLFESEKNDMKIPDPVSGEDEHVGKDDMPQDQEPPPRQRKSVFSWFSKNQQQPIPQDRNSIEIKVEEGDSLTRTLSQKSKVPTGSRTAKRKTLSKEAKGNSFLTWDQFKSALKIGGLGAKKSKGMDLLSDRHATFLSEKLFGVLRSPDTNEISVGSFFAYFDQEEQAKSAFALFDKDGNGSINQMELKWAILRIYRERRNLMKSLRDLSSALGTLNDLLYGFSIILSLLLSLPVFGIPITTIVPFSTILVGLSFMFGGTAKVTFDSIIFIFAVHPYDVGDRVFIDGNNYVVEEFNILTTTFTIDGQKIYIPNAVLNGKTIINVRRSTDMSDYITIKVDFNTPESKLKELQAKMIEFTTAQSRNFRPTCSMDFMDMSSSGMITLRFSVDFKGNWQDGARRWGRRTAFLFELKRQLENHGICFEMPVQPVRMIERE</sequence>
<dbReference type="InterPro" id="IPR011992">
    <property type="entry name" value="EF-hand-dom_pair"/>
</dbReference>
<evidence type="ECO:0000256" key="6">
    <source>
        <dbReference type="SAM" id="MobiDB-lite"/>
    </source>
</evidence>
<comment type="subcellular location">
    <subcellularLocation>
        <location evidence="1">Membrane</location>
    </subcellularLocation>
</comment>
<feature type="region of interest" description="Disordered" evidence="6">
    <location>
        <begin position="35"/>
        <end position="54"/>
    </location>
</feature>
<feature type="domain" description="EF-hand" evidence="8">
    <location>
        <begin position="431"/>
        <end position="466"/>
    </location>
</feature>
<evidence type="ECO:0000313" key="10">
    <source>
        <dbReference type="EMBL" id="KAJ3256547.1"/>
    </source>
</evidence>
<dbReference type="SUPFAM" id="SSF50182">
    <property type="entry name" value="Sm-like ribonucleoproteins"/>
    <property type="match status" value="1"/>
</dbReference>
<protein>
    <recommendedName>
        <fullName evidence="8">EF-hand domain-containing protein</fullName>
    </recommendedName>
</protein>
<feature type="transmembrane region" description="Helical" evidence="7">
    <location>
        <begin position="504"/>
        <end position="525"/>
    </location>
</feature>
<dbReference type="GO" id="GO:0016020">
    <property type="term" value="C:membrane"/>
    <property type="evidence" value="ECO:0007669"/>
    <property type="project" value="UniProtKB-SubCell"/>
</dbReference>
<dbReference type="InterPro" id="IPR023408">
    <property type="entry name" value="MscS_beta-dom_sf"/>
</dbReference>
<feature type="region of interest" description="Disordered" evidence="6">
    <location>
        <begin position="336"/>
        <end position="362"/>
    </location>
</feature>
<dbReference type="Gene3D" id="1.10.238.10">
    <property type="entry name" value="EF-hand"/>
    <property type="match status" value="1"/>
</dbReference>
<name>A0AAD5UFA5_9FUNG</name>
<dbReference type="InterPro" id="IPR002048">
    <property type="entry name" value="EF_hand_dom"/>
</dbReference>
<dbReference type="InterPro" id="IPR058650">
    <property type="entry name" value="Msy1/2-like"/>
</dbReference>
<dbReference type="PANTHER" id="PTHR31323">
    <property type="entry name" value="MECHANOSENSITIVE ION CHANNEL PROTEIN MSY2"/>
    <property type="match status" value="1"/>
</dbReference>
<dbReference type="AlphaFoldDB" id="A0AAD5UFA5"/>
<organism evidence="10 11">
    <name type="scientific">Boothiomyces macroporosus</name>
    <dbReference type="NCBI Taxonomy" id="261099"/>
    <lineage>
        <taxon>Eukaryota</taxon>
        <taxon>Fungi</taxon>
        <taxon>Fungi incertae sedis</taxon>
        <taxon>Chytridiomycota</taxon>
        <taxon>Chytridiomycota incertae sedis</taxon>
        <taxon>Chytridiomycetes</taxon>
        <taxon>Rhizophydiales</taxon>
        <taxon>Terramycetaceae</taxon>
        <taxon>Boothiomyces</taxon>
    </lineage>
</organism>
<dbReference type="InterPro" id="IPR010920">
    <property type="entry name" value="LSM_dom_sf"/>
</dbReference>
<dbReference type="InterPro" id="IPR018247">
    <property type="entry name" value="EF_Hand_1_Ca_BS"/>
</dbReference>
<dbReference type="GO" id="GO:0006874">
    <property type="term" value="P:intracellular calcium ion homeostasis"/>
    <property type="evidence" value="ECO:0007669"/>
    <property type="project" value="TreeGrafter"/>
</dbReference>
<evidence type="ECO:0000256" key="1">
    <source>
        <dbReference type="ARBA" id="ARBA00004370"/>
    </source>
</evidence>
<reference evidence="10" key="1">
    <citation type="submission" date="2020-05" db="EMBL/GenBank/DDBJ databases">
        <title>Phylogenomic resolution of chytrid fungi.</title>
        <authorList>
            <person name="Stajich J.E."/>
            <person name="Amses K."/>
            <person name="Simmons R."/>
            <person name="Seto K."/>
            <person name="Myers J."/>
            <person name="Bonds A."/>
            <person name="Quandt C.A."/>
            <person name="Barry K."/>
            <person name="Liu P."/>
            <person name="Grigoriev I."/>
            <person name="Longcore J.E."/>
            <person name="James T.Y."/>
        </authorList>
    </citation>
    <scope>NUCLEOTIDE SEQUENCE</scope>
    <source>
        <strain evidence="10">PLAUS21</strain>
    </source>
</reference>
<dbReference type="GO" id="GO:0005262">
    <property type="term" value="F:calcium channel activity"/>
    <property type="evidence" value="ECO:0007669"/>
    <property type="project" value="TreeGrafter"/>
</dbReference>
<evidence type="ECO:0000256" key="7">
    <source>
        <dbReference type="SAM" id="Phobius"/>
    </source>
</evidence>
<feature type="region of interest" description="Disordered" evidence="6">
    <location>
        <begin position="278"/>
        <end position="309"/>
    </location>
</feature>
<feature type="transmembrane region" description="Helical" evidence="7">
    <location>
        <begin position="132"/>
        <end position="153"/>
    </location>
</feature>
<feature type="transmembrane region" description="Helical" evidence="7">
    <location>
        <begin position="477"/>
        <end position="498"/>
    </location>
</feature>
<comment type="caution">
    <text evidence="10">The sequence shown here is derived from an EMBL/GenBank/DDBJ whole genome shotgun (WGS) entry which is preliminary data.</text>
</comment>
<feature type="transmembrane region" description="Helical" evidence="7">
    <location>
        <begin position="207"/>
        <end position="228"/>
    </location>
</feature>
<dbReference type="SMART" id="SM00054">
    <property type="entry name" value="EFh"/>
    <property type="match status" value="1"/>
</dbReference>
<feature type="compositionally biased region" description="Basic and acidic residues" evidence="6">
    <location>
        <begin position="288"/>
        <end position="297"/>
    </location>
</feature>
<keyword evidence="4 7" id="KW-1133">Transmembrane helix</keyword>
<dbReference type="PANTHER" id="PTHR31323:SF1">
    <property type="entry name" value="MECHANOSENSITIVE ION CHANNEL PROTEIN"/>
    <property type="match status" value="1"/>
</dbReference>
<dbReference type="SUPFAM" id="SSF47473">
    <property type="entry name" value="EF-hand"/>
    <property type="match status" value="1"/>
</dbReference>
<evidence type="ECO:0000256" key="2">
    <source>
        <dbReference type="ARBA" id="ARBA00022692"/>
    </source>
</evidence>
<dbReference type="Pfam" id="PF25886">
    <property type="entry name" value="Msy1"/>
    <property type="match status" value="1"/>
</dbReference>
<feature type="compositionally biased region" description="Polar residues" evidence="6">
    <location>
        <begin position="36"/>
        <end position="48"/>
    </location>
</feature>
<evidence type="ECO:0000313" key="11">
    <source>
        <dbReference type="Proteomes" id="UP001210925"/>
    </source>
</evidence>
<dbReference type="PROSITE" id="PS00018">
    <property type="entry name" value="EF_HAND_1"/>
    <property type="match status" value="1"/>
</dbReference>
<feature type="transmembrane region" description="Helical" evidence="7">
    <location>
        <begin position="73"/>
        <end position="92"/>
    </location>
</feature>
<accession>A0AAD5UFA5</accession>
<evidence type="ECO:0000313" key="9">
    <source>
        <dbReference type="EMBL" id="KAJ3253803.1"/>
    </source>
</evidence>
<dbReference type="EMBL" id="JADGKB010000100">
    <property type="protein sequence ID" value="KAJ3253803.1"/>
    <property type="molecule type" value="Genomic_DNA"/>
</dbReference>
<evidence type="ECO:0000256" key="4">
    <source>
        <dbReference type="ARBA" id="ARBA00022989"/>
    </source>
</evidence>
<feature type="transmembrane region" description="Helical" evidence="7">
    <location>
        <begin position="174"/>
        <end position="195"/>
    </location>
</feature>
<dbReference type="EMBL" id="JADGKB010000049">
    <property type="protein sequence ID" value="KAJ3256547.1"/>
    <property type="molecule type" value="Genomic_DNA"/>
</dbReference>